<protein>
    <submittedName>
        <fullName evidence="1">Uncharacterized protein</fullName>
    </submittedName>
</protein>
<evidence type="ECO:0000313" key="2">
    <source>
        <dbReference type="Proteomes" id="UP000199072"/>
    </source>
</evidence>
<feature type="non-terminal residue" evidence="1">
    <location>
        <position position="1"/>
    </location>
</feature>
<dbReference type="EMBL" id="FNAI01000016">
    <property type="protein sequence ID" value="SDF36478.1"/>
    <property type="molecule type" value="Genomic_DNA"/>
</dbReference>
<evidence type="ECO:0000313" key="1">
    <source>
        <dbReference type="EMBL" id="SDF36478.1"/>
    </source>
</evidence>
<proteinExistence type="predicted"/>
<name>A0A1G7KGV5_9SPHI</name>
<accession>A0A1G7KGV5</accession>
<gene>
    <name evidence="1" type="ORF">SAMN05216464_116127</name>
</gene>
<reference evidence="1 2" key="1">
    <citation type="submission" date="2016-10" db="EMBL/GenBank/DDBJ databases">
        <authorList>
            <person name="de Groot N.N."/>
        </authorList>
    </citation>
    <scope>NUCLEOTIDE SEQUENCE [LARGE SCALE GENOMIC DNA]</scope>
    <source>
        <strain evidence="1 2">47C3B</strain>
    </source>
</reference>
<sequence>VSLLRNGVVSLNPERVVTLNRNGVVSLSGISTILKECYEIKMCLKIEKRSTAIKQLNIEHSRFNRARELLLSQNLSLNEFETIKTDYITKLQALQEIVDNNPDYVEKFGVSVHNQGSSILRLYDFFKMANTKDQRRLIGLISPANLTFNGTDFDIKQYGLAMKLIYHS</sequence>
<organism evidence="1 2">
    <name type="scientific">Mucilaginibacter pineti</name>
    <dbReference type="NCBI Taxonomy" id="1391627"/>
    <lineage>
        <taxon>Bacteria</taxon>
        <taxon>Pseudomonadati</taxon>
        <taxon>Bacteroidota</taxon>
        <taxon>Sphingobacteriia</taxon>
        <taxon>Sphingobacteriales</taxon>
        <taxon>Sphingobacteriaceae</taxon>
        <taxon>Mucilaginibacter</taxon>
    </lineage>
</organism>
<dbReference type="Proteomes" id="UP000199072">
    <property type="component" value="Unassembled WGS sequence"/>
</dbReference>
<keyword evidence="2" id="KW-1185">Reference proteome</keyword>
<dbReference type="AlphaFoldDB" id="A0A1G7KGV5"/>